<proteinExistence type="predicted"/>
<organism evidence="1 2">
    <name type="scientific">Ophiocordyceps australis</name>
    <dbReference type="NCBI Taxonomy" id="1399860"/>
    <lineage>
        <taxon>Eukaryota</taxon>
        <taxon>Fungi</taxon>
        <taxon>Dikarya</taxon>
        <taxon>Ascomycota</taxon>
        <taxon>Pezizomycotina</taxon>
        <taxon>Sordariomycetes</taxon>
        <taxon>Hypocreomycetidae</taxon>
        <taxon>Hypocreales</taxon>
        <taxon>Ophiocordycipitaceae</taxon>
        <taxon>Ophiocordyceps</taxon>
    </lineage>
</organism>
<sequence length="80" mass="8679">MTDETELKRGNSVAALYWSGKGVSERLKLGVIRTKGNWLKRCIYDWAGICFESHTKTMNLGLISGLNGSEADPSSSTPSG</sequence>
<protein>
    <submittedName>
        <fullName evidence="1">Uncharacterized protein</fullName>
    </submittedName>
</protein>
<gene>
    <name evidence="1" type="ORF">CDD81_6485</name>
</gene>
<dbReference type="AlphaFoldDB" id="A0A2C5XLV7"/>
<reference evidence="1 2" key="1">
    <citation type="submission" date="2017-06" db="EMBL/GenBank/DDBJ databases">
        <title>Ant-infecting Ophiocordyceps genomes reveal a high diversity of potential behavioral manipulation genes and a possible major role for enterotoxins.</title>
        <authorList>
            <person name="De Bekker C."/>
            <person name="Evans H.C."/>
            <person name="Brachmann A."/>
            <person name="Hughes D.P."/>
        </authorList>
    </citation>
    <scope>NUCLEOTIDE SEQUENCE [LARGE SCALE GENOMIC DNA]</scope>
    <source>
        <strain evidence="1 2">Map64</strain>
    </source>
</reference>
<keyword evidence="2" id="KW-1185">Reference proteome</keyword>
<name>A0A2C5XLV7_9HYPO</name>
<evidence type="ECO:0000313" key="1">
    <source>
        <dbReference type="EMBL" id="PHH66648.1"/>
    </source>
</evidence>
<comment type="caution">
    <text evidence="1">The sequence shown here is derived from an EMBL/GenBank/DDBJ whole genome shotgun (WGS) entry which is preliminary data.</text>
</comment>
<evidence type="ECO:0000313" key="2">
    <source>
        <dbReference type="Proteomes" id="UP000226192"/>
    </source>
</evidence>
<dbReference type="EMBL" id="NJET01000006">
    <property type="protein sequence ID" value="PHH66648.1"/>
    <property type="molecule type" value="Genomic_DNA"/>
</dbReference>
<accession>A0A2C5XLV7</accession>
<dbReference type="Proteomes" id="UP000226192">
    <property type="component" value="Unassembled WGS sequence"/>
</dbReference>